<evidence type="ECO:0000256" key="5">
    <source>
        <dbReference type="ARBA" id="ARBA00023136"/>
    </source>
</evidence>
<dbReference type="EMBL" id="JBHSML010000003">
    <property type="protein sequence ID" value="MFC5516380.1"/>
    <property type="molecule type" value="Genomic_DNA"/>
</dbReference>
<keyword evidence="8" id="KW-1185">Reference proteome</keyword>
<comment type="caution">
    <text evidence="6">Lacks conserved residue(s) required for the propagation of feature annotation.</text>
</comment>
<organism evidence="7 8">
    <name type="scientific">Kaistia terrae</name>
    <dbReference type="NCBI Taxonomy" id="537017"/>
    <lineage>
        <taxon>Bacteria</taxon>
        <taxon>Pseudomonadati</taxon>
        <taxon>Pseudomonadota</taxon>
        <taxon>Alphaproteobacteria</taxon>
        <taxon>Hyphomicrobiales</taxon>
        <taxon>Kaistiaceae</taxon>
        <taxon>Kaistia</taxon>
    </lineage>
</organism>
<proteinExistence type="inferred from homology"/>
<comment type="subcellular location">
    <subcellularLocation>
        <location evidence="6">Cell membrane</location>
        <topology evidence="6">Multi-pass membrane protein</topology>
    </subcellularLocation>
    <subcellularLocation>
        <location evidence="1">Membrane</location>
    </subcellularLocation>
</comment>
<dbReference type="CDD" id="cd06662">
    <property type="entry name" value="SURF1"/>
    <property type="match status" value="1"/>
</dbReference>
<dbReference type="PROSITE" id="PS50895">
    <property type="entry name" value="SURF1"/>
    <property type="match status" value="1"/>
</dbReference>
<dbReference type="InterPro" id="IPR002994">
    <property type="entry name" value="Surf1/Shy1"/>
</dbReference>
<evidence type="ECO:0000256" key="4">
    <source>
        <dbReference type="ARBA" id="ARBA00022989"/>
    </source>
</evidence>
<keyword evidence="6" id="KW-1003">Cell membrane</keyword>
<feature type="transmembrane region" description="Helical" evidence="6">
    <location>
        <begin position="238"/>
        <end position="259"/>
    </location>
</feature>
<dbReference type="PANTHER" id="PTHR23427:SF2">
    <property type="entry name" value="SURFEIT LOCUS PROTEIN 1"/>
    <property type="match status" value="1"/>
</dbReference>
<keyword evidence="3 6" id="KW-0812">Transmembrane</keyword>
<comment type="similarity">
    <text evidence="2 6">Belongs to the SURF1 family.</text>
</comment>
<name>A0ABW0PUT3_9HYPH</name>
<comment type="caution">
    <text evidence="7">The sequence shown here is derived from an EMBL/GenBank/DDBJ whole genome shotgun (WGS) entry which is preliminary data.</text>
</comment>
<sequence length="267" mass="29259">MSTSKMPSTPALAPKPSAKPRSAMRKLVWPALATLIMFAFLCRLGMWQVERLHWKEALIAQVDARQKQSPVPAPRPGAWKALDLTDADYTPVTVSGEFLHDAEAHLYDSLMEPRGPVGGVGWFVFTPLKTDEGWIVYVNRGFVPVDKEAASTRPEGQISGRVTVTGLLRRPETPGRFQASAKPTSQQWFARQPDKFAERSGLPAASVAPYTIDADATPNSGGLPQGGETRVTFTNNHLQYVVTWFGLALALVGVFIAYARGVLKRKD</sequence>
<dbReference type="Proteomes" id="UP001596150">
    <property type="component" value="Unassembled WGS sequence"/>
</dbReference>
<dbReference type="InterPro" id="IPR045214">
    <property type="entry name" value="Surf1/Surf4"/>
</dbReference>
<evidence type="ECO:0000256" key="3">
    <source>
        <dbReference type="ARBA" id="ARBA00022692"/>
    </source>
</evidence>
<evidence type="ECO:0000313" key="7">
    <source>
        <dbReference type="EMBL" id="MFC5516380.1"/>
    </source>
</evidence>
<protein>
    <recommendedName>
        <fullName evidence="6">SURF1-like protein</fullName>
    </recommendedName>
</protein>
<dbReference type="RefSeq" id="WP_266344364.1">
    <property type="nucleotide sequence ID" value="NZ_JAPKNH010000004.1"/>
</dbReference>
<reference evidence="8" key="1">
    <citation type="journal article" date="2019" name="Int. J. Syst. Evol. Microbiol.">
        <title>The Global Catalogue of Microorganisms (GCM) 10K type strain sequencing project: providing services to taxonomists for standard genome sequencing and annotation.</title>
        <authorList>
            <consortium name="The Broad Institute Genomics Platform"/>
            <consortium name="The Broad Institute Genome Sequencing Center for Infectious Disease"/>
            <person name="Wu L."/>
            <person name="Ma J."/>
        </authorList>
    </citation>
    <scope>NUCLEOTIDE SEQUENCE [LARGE SCALE GENOMIC DNA]</scope>
    <source>
        <strain evidence="8">KACC 12633</strain>
    </source>
</reference>
<keyword evidence="5 6" id="KW-0472">Membrane</keyword>
<dbReference type="PANTHER" id="PTHR23427">
    <property type="entry name" value="SURFEIT LOCUS PROTEIN"/>
    <property type="match status" value="1"/>
</dbReference>
<evidence type="ECO:0000256" key="6">
    <source>
        <dbReference type="RuleBase" id="RU363076"/>
    </source>
</evidence>
<accession>A0ABW0PUT3</accession>
<gene>
    <name evidence="7" type="ORF">ACFPP9_11415</name>
</gene>
<keyword evidence="4 6" id="KW-1133">Transmembrane helix</keyword>
<evidence type="ECO:0000313" key="8">
    <source>
        <dbReference type="Proteomes" id="UP001596150"/>
    </source>
</evidence>
<dbReference type="Pfam" id="PF02104">
    <property type="entry name" value="SURF1"/>
    <property type="match status" value="1"/>
</dbReference>
<evidence type="ECO:0000256" key="2">
    <source>
        <dbReference type="ARBA" id="ARBA00007165"/>
    </source>
</evidence>
<evidence type="ECO:0000256" key="1">
    <source>
        <dbReference type="ARBA" id="ARBA00004370"/>
    </source>
</evidence>